<keyword evidence="3" id="KW-0805">Transcription regulation</keyword>
<feature type="region of interest" description="Disordered" evidence="9">
    <location>
        <begin position="259"/>
        <end position="287"/>
    </location>
</feature>
<gene>
    <name evidence="11" type="ORF">POTOM_013986</name>
</gene>
<dbReference type="InterPro" id="IPR008422">
    <property type="entry name" value="KN_HD"/>
</dbReference>
<keyword evidence="6" id="KW-0804">Transcription</keyword>
<protein>
    <recommendedName>
        <fullName evidence="10">Homeobox domain-containing protein</fullName>
    </recommendedName>
</protein>
<dbReference type="SMART" id="SM00574">
    <property type="entry name" value="POX"/>
    <property type="match status" value="1"/>
</dbReference>
<evidence type="ECO:0000256" key="7">
    <source>
        <dbReference type="ARBA" id="ARBA00023242"/>
    </source>
</evidence>
<evidence type="ECO:0000313" key="12">
    <source>
        <dbReference type="Proteomes" id="UP000886885"/>
    </source>
</evidence>
<reference evidence="11" key="1">
    <citation type="journal article" date="2020" name="bioRxiv">
        <title>Hybrid origin of Populus tomentosa Carr. identified through genome sequencing and phylogenomic analysis.</title>
        <authorList>
            <person name="An X."/>
            <person name="Gao K."/>
            <person name="Chen Z."/>
            <person name="Li J."/>
            <person name="Yang X."/>
            <person name="Yang X."/>
            <person name="Zhou J."/>
            <person name="Guo T."/>
            <person name="Zhao T."/>
            <person name="Huang S."/>
            <person name="Miao D."/>
            <person name="Khan W.U."/>
            <person name="Rao P."/>
            <person name="Ye M."/>
            <person name="Lei B."/>
            <person name="Liao W."/>
            <person name="Wang J."/>
            <person name="Ji L."/>
            <person name="Li Y."/>
            <person name="Guo B."/>
            <person name="Mustafa N.S."/>
            <person name="Li S."/>
            <person name="Yun Q."/>
            <person name="Keller S.R."/>
            <person name="Mao J."/>
            <person name="Zhang R."/>
            <person name="Strauss S.H."/>
        </authorList>
    </citation>
    <scope>NUCLEOTIDE SEQUENCE</scope>
    <source>
        <strain evidence="11">GM15</strain>
        <tissue evidence="11">Leaf</tissue>
    </source>
</reference>
<proteinExistence type="inferred from homology"/>
<dbReference type="SMART" id="SM00389">
    <property type="entry name" value="HOX"/>
    <property type="match status" value="1"/>
</dbReference>
<evidence type="ECO:0000256" key="5">
    <source>
        <dbReference type="ARBA" id="ARBA00023155"/>
    </source>
</evidence>
<dbReference type="Pfam" id="PF07526">
    <property type="entry name" value="POX"/>
    <property type="match status" value="1"/>
</dbReference>
<dbReference type="PROSITE" id="PS50071">
    <property type="entry name" value="HOMEOBOX_2"/>
    <property type="match status" value="1"/>
</dbReference>
<dbReference type="Proteomes" id="UP000886885">
    <property type="component" value="Chromosome 3D"/>
</dbReference>
<dbReference type="PANTHER" id="PTHR11850">
    <property type="entry name" value="HOMEOBOX PROTEIN TRANSCRIPTION FACTORS"/>
    <property type="match status" value="1"/>
</dbReference>
<dbReference type="Pfam" id="PF05920">
    <property type="entry name" value="Homeobox_KN"/>
    <property type="match status" value="1"/>
</dbReference>
<accession>A0A8X8CYY8</accession>
<dbReference type="CDD" id="cd00086">
    <property type="entry name" value="homeodomain"/>
    <property type="match status" value="1"/>
</dbReference>
<evidence type="ECO:0000256" key="1">
    <source>
        <dbReference type="ARBA" id="ARBA00004123"/>
    </source>
</evidence>
<name>A0A8X8CYY8_POPTO</name>
<dbReference type="AlphaFoldDB" id="A0A8X8CYY8"/>
<feature type="region of interest" description="Disordered" evidence="9">
    <location>
        <begin position="80"/>
        <end position="103"/>
    </location>
</feature>
<dbReference type="InterPro" id="IPR001356">
    <property type="entry name" value="HD"/>
</dbReference>
<evidence type="ECO:0000259" key="10">
    <source>
        <dbReference type="PROSITE" id="PS50071"/>
    </source>
</evidence>
<organism evidence="11 12">
    <name type="scientific">Populus tomentosa</name>
    <name type="common">Chinese white poplar</name>
    <dbReference type="NCBI Taxonomy" id="118781"/>
    <lineage>
        <taxon>Eukaryota</taxon>
        <taxon>Viridiplantae</taxon>
        <taxon>Streptophyta</taxon>
        <taxon>Embryophyta</taxon>
        <taxon>Tracheophyta</taxon>
        <taxon>Spermatophyta</taxon>
        <taxon>Magnoliopsida</taxon>
        <taxon>eudicotyledons</taxon>
        <taxon>Gunneridae</taxon>
        <taxon>Pentapetalae</taxon>
        <taxon>rosids</taxon>
        <taxon>fabids</taxon>
        <taxon>Malpighiales</taxon>
        <taxon>Salicaceae</taxon>
        <taxon>Saliceae</taxon>
        <taxon>Populus</taxon>
    </lineage>
</organism>
<dbReference type="EMBL" id="JAAWWB010000006">
    <property type="protein sequence ID" value="KAG6781101.1"/>
    <property type="molecule type" value="Genomic_DNA"/>
</dbReference>
<sequence>MAREPCEDKSRNMVSSGSFCYPDVSSSNPAIQTHLVNQIQGFESNPEIFNLTTGMEMIGFSKNLQHQQSDSNSIMWKSFFNKPANNHHPGGPSSSKTIHESTSGDFYQHEFSKPDFSTGISEASNENLMVGADHSAPWQENRLLVDDSSLTCMFPCEGNERPSQGLSLSLCPSNPSSIGLHSFELRHTPTRQNQDNSQEEMRFFGKSPANIQQQMMQDGFLTKAANLHHQAQFQLRNSKYLGPAQDLLNEFCNIRTKQGDALKQKPHKPKQWDDDQNGSSSRKQSLEFIELQKRKTKMLSMLEEVDRRYRHYCDQMKAMVSSFEAVAGTGAASVYSALASKAMSRHFRCLRDGIVAQIHATKKAMGEKDPVAPGTTKGETPRLKILDQALRQQRAFQQMSMMESHPWRPQRGLPERSVSFLRAWLFEHFLHPYPSDVDKHILARQTGLSRSQARYSTVSNWFINARVRLWKPMVEEMYLEETKEQDNNMASSDGVTDLDENINGRPNQNPSSTDQKPTPDHLIRIDSECLSSIISNPDKNGTNKSTISFQSHHLQHQQQNFGNFGSMDLDFSSYNHHAAGGVSYANDSASNQNFNGGGGVSLTLGLQQHGGSGVSLAFSRASQSSLFYPRDHIEDCQPVQYSLLDGEGQNLPYRNLMGAQLLHDMAG</sequence>
<evidence type="ECO:0000256" key="4">
    <source>
        <dbReference type="ARBA" id="ARBA00023125"/>
    </source>
</evidence>
<keyword evidence="7 8" id="KW-0539">Nucleus</keyword>
<comment type="caution">
    <text evidence="11">The sequence shown here is derived from an EMBL/GenBank/DDBJ whole genome shotgun (WGS) entry which is preliminary data.</text>
</comment>
<comment type="subcellular location">
    <subcellularLocation>
        <location evidence="1 8">Nucleus</location>
    </subcellularLocation>
</comment>
<evidence type="ECO:0000256" key="3">
    <source>
        <dbReference type="ARBA" id="ARBA00023015"/>
    </source>
</evidence>
<dbReference type="GO" id="GO:0005634">
    <property type="term" value="C:nucleus"/>
    <property type="evidence" value="ECO:0007669"/>
    <property type="project" value="UniProtKB-SubCell"/>
</dbReference>
<feature type="DNA-binding region" description="Homeobox" evidence="8">
    <location>
        <begin position="406"/>
        <end position="473"/>
    </location>
</feature>
<feature type="region of interest" description="Disordered" evidence="9">
    <location>
        <begin position="482"/>
        <end position="520"/>
    </location>
</feature>
<dbReference type="InterPro" id="IPR050224">
    <property type="entry name" value="TALE_homeobox"/>
</dbReference>
<evidence type="ECO:0000256" key="2">
    <source>
        <dbReference type="ARBA" id="ARBA00006454"/>
    </source>
</evidence>
<dbReference type="OrthoDB" id="10056939at2759"/>
<keyword evidence="5 8" id="KW-0371">Homeobox</keyword>
<feature type="compositionally biased region" description="Polar residues" evidence="9">
    <location>
        <begin position="504"/>
        <end position="516"/>
    </location>
</feature>
<feature type="compositionally biased region" description="Polar residues" evidence="9">
    <location>
        <begin position="92"/>
        <end position="103"/>
    </location>
</feature>
<keyword evidence="12" id="KW-1185">Reference proteome</keyword>
<evidence type="ECO:0000256" key="8">
    <source>
        <dbReference type="PROSITE-ProRule" id="PRU00108"/>
    </source>
</evidence>
<evidence type="ECO:0000313" key="11">
    <source>
        <dbReference type="EMBL" id="KAG6781101.1"/>
    </source>
</evidence>
<dbReference type="InterPro" id="IPR006563">
    <property type="entry name" value="POX_dom"/>
</dbReference>
<comment type="similarity">
    <text evidence="2">Belongs to the TALE/BELL homeobox family.</text>
</comment>
<dbReference type="GO" id="GO:0006355">
    <property type="term" value="P:regulation of DNA-templated transcription"/>
    <property type="evidence" value="ECO:0007669"/>
    <property type="project" value="InterPro"/>
</dbReference>
<keyword evidence="4 8" id="KW-0238">DNA-binding</keyword>
<dbReference type="GO" id="GO:0003677">
    <property type="term" value="F:DNA binding"/>
    <property type="evidence" value="ECO:0007669"/>
    <property type="project" value="UniProtKB-UniRule"/>
</dbReference>
<evidence type="ECO:0000256" key="6">
    <source>
        <dbReference type="ARBA" id="ARBA00023163"/>
    </source>
</evidence>
<feature type="domain" description="Homeobox" evidence="10">
    <location>
        <begin position="404"/>
        <end position="472"/>
    </location>
</feature>
<evidence type="ECO:0000256" key="9">
    <source>
        <dbReference type="SAM" id="MobiDB-lite"/>
    </source>
</evidence>